<keyword evidence="5 18" id="KW-0808">Transferase</keyword>
<dbReference type="Gene3D" id="1.10.132.60">
    <property type="entry name" value="DNA polymerase family B, C-terminal domain"/>
    <property type="match status" value="1"/>
</dbReference>
<dbReference type="SUPFAM" id="SSF53098">
    <property type="entry name" value="Ribonuclease H-like"/>
    <property type="match status" value="1"/>
</dbReference>
<comment type="similarity">
    <text evidence="3 18">Belongs to the DNA polymerase type-B family.</text>
</comment>
<dbReference type="Pfam" id="PF11590">
    <property type="entry name" value="DNAPolymera_Pol"/>
    <property type="match status" value="1"/>
</dbReference>
<dbReference type="InterPro" id="IPR012337">
    <property type="entry name" value="RNaseH-like_sf"/>
</dbReference>
<protein>
    <recommendedName>
        <fullName evidence="18">DNA polymerase</fullName>
        <ecNumber evidence="18">2.7.7.7</ecNumber>
    </recommendedName>
</protein>
<dbReference type="PANTHER" id="PTHR10322">
    <property type="entry name" value="DNA POLYMERASE CATALYTIC SUBUNIT"/>
    <property type="match status" value="1"/>
</dbReference>
<dbReference type="EC" id="2.7.7.7" evidence="18"/>
<keyword evidence="6 18" id="KW-0548">Nucleotidyltransferase</keyword>
<dbReference type="InterPro" id="IPR006133">
    <property type="entry name" value="DNA-dir_DNA_pol_B_exonuc"/>
</dbReference>
<keyword evidence="8" id="KW-0540">Nuclease</keyword>
<dbReference type="GO" id="GO:0004523">
    <property type="term" value="F:RNA-DNA hybrid ribonuclease activity"/>
    <property type="evidence" value="ECO:0007669"/>
    <property type="project" value="UniProtKB-EC"/>
</dbReference>
<feature type="region of interest" description="Disordered" evidence="19">
    <location>
        <begin position="652"/>
        <end position="693"/>
    </location>
</feature>
<comment type="catalytic activity">
    <reaction evidence="1">
        <text>Endonucleolytic cleavage to 5'-phosphomonoester.</text>
        <dbReference type="EC" id="3.1.26.4"/>
    </reaction>
</comment>
<evidence type="ECO:0000256" key="9">
    <source>
        <dbReference type="ARBA" id="ARBA00022759"/>
    </source>
</evidence>
<dbReference type="InterPro" id="IPR043502">
    <property type="entry name" value="DNA/RNA_pol_sf"/>
</dbReference>
<dbReference type="InterPro" id="IPR006172">
    <property type="entry name" value="DNA-dir_DNA_pol_B"/>
</dbReference>
<evidence type="ECO:0000256" key="17">
    <source>
        <dbReference type="ARBA" id="ARBA00049244"/>
    </source>
</evidence>
<keyword evidence="11 18" id="KW-0239">DNA-directed DNA polymerase</keyword>
<evidence type="ECO:0000256" key="7">
    <source>
        <dbReference type="ARBA" id="ARBA00022705"/>
    </source>
</evidence>
<dbReference type="InterPro" id="IPR023211">
    <property type="entry name" value="DNA_pol_palm_dom_sf"/>
</dbReference>
<feature type="domain" description="DNA-directed DNA polymerase family B multifunctional" evidence="20">
    <location>
        <begin position="614"/>
        <end position="1151"/>
    </location>
</feature>
<keyword evidence="9" id="KW-0255">Endonuclease</keyword>
<dbReference type="GO" id="GO:0000166">
    <property type="term" value="F:nucleotide binding"/>
    <property type="evidence" value="ECO:0007669"/>
    <property type="project" value="InterPro"/>
</dbReference>
<dbReference type="Gene3D" id="3.90.1600.10">
    <property type="entry name" value="Palm domain of DNA polymerase"/>
    <property type="match status" value="1"/>
</dbReference>
<evidence type="ECO:0000256" key="4">
    <source>
        <dbReference type="ARBA" id="ARBA00022562"/>
    </source>
</evidence>
<dbReference type="InterPro" id="IPR006134">
    <property type="entry name" value="DNA-dir_DNA_pol_B_multi_dom"/>
</dbReference>
<dbReference type="FunFam" id="1.10.287.690:FF:000006">
    <property type="entry name" value="DNA polymerase"/>
    <property type="match status" value="1"/>
</dbReference>
<evidence type="ECO:0000256" key="12">
    <source>
        <dbReference type="ARBA" id="ARBA00023109"/>
    </source>
</evidence>
<keyword evidence="10" id="KW-0378">Hydrolase</keyword>
<evidence type="ECO:0000256" key="3">
    <source>
        <dbReference type="ARBA" id="ARBA00005755"/>
    </source>
</evidence>
<evidence type="ECO:0000259" key="21">
    <source>
        <dbReference type="Pfam" id="PF03104"/>
    </source>
</evidence>
<dbReference type="FunFam" id="1.10.132.60:FF:000011">
    <property type="entry name" value="DNA polymerase catalytic subunit"/>
    <property type="match status" value="1"/>
</dbReference>
<feature type="compositionally biased region" description="Acidic residues" evidence="19">
    <location>
        <begin position="667"/>
        <end position="679"/>
    </location>
</feature>
<evidence type="ECO:0000256" key="2">
    <source>
        <dbReference type="ARBA" id="ARBA00004147"/>
    </source>
</evidence>
<feature type="domain" description="DNA polymerase catalytic subunit Pol C-terminal" evidence="22">
    <location>
        <begin position="1179"/>
        <end position="1211"/>
    </location>
</feature>
<dbReference type="PROSITE" id="PS00116">
    <property type="entry name" value="DNA_POLYMERASE_B"/>
    <property type="match status" value="1"/>
</dbReference>
<dbReference type="InterPro" id="IPR050240">
    <property type="entry name" value="DNA_pol_type-B"/>
</dbReference>
<evidence type="ECO:0000256" key="10">
    <source>
        <dbReference type="ARBA" id="ARBA00022801"/>
    </source>
</evidence>
<evidence type="ECO:0000256" key="19">
    <source>
        <dbReference type="SAM" id="MobiDB-lite"/>
    </source>
</evidence>
<dbReference type="GO" id="GO:0003677">
    <property type="term" value="F:DNA binding"/>
    <property type="evidence" value="ECO:0007669"/>
    <property type="project" value="UniProtKB-KW"/>
</dbReference>
<evidence type="ECO:0000313" key="23">
    <source>
        <dbReference type="EMBL" id="QIC50120.1"/>
    </source>
</evidence>
<evidence type="ECO:0000256" key="5">
    <source>
        <dbReference type="ARBA" id="ARBA00022679"/>
    </source>
</evidence>
<dbReference type="InterPro" id="IPR017964">
    <property type="entry name" value="DNA-dir_DNA_pol_B_CS"/>
</dbReference>
<dbReference type="GO" id="GO:0006261">
    <property type="term" value="P:DNA-templated DNA replication"/>
    <property type="evidence" value="ECO:0007669"/>
    <property type="project" value="TreeGrafter"/>
</dbReference>
<keyword evidence="7 18" id="KW-0235">DNA replication</keyword>
<dbReference type="InterPro" id="IPR021639">
    <property type="entry name" value="DNAPolymera_Pol_C"/>
</dbReference>
<dbReference type="SUPFAM" id="SSF56672">
    <property type="entry name" value="DNA/RNA polymerases"/>
    <property type="match status" value="1"/>
</dbReference>
<dbReference type="Pfam" id="PF00136">
    <property type="entry name" value="DNA_pol_B"/>
    <property type="match status" value="1"/>
</dbReference>
<sequence>MTAGLTMNSTTSGRSQTRQAWLQTSASFFAPPSSAIGLGETSTAVRASFFNPHVAKHVRHADSKSARSRHTYVSDCREFRFIAPRSLDEDAPPEKRVGVHDGHIERAPRVYCNTGERGVLDVGGEDAWPTRIRVWAGRDLSSNDAEYDCSEAFHVYDIVETVEHAHAMRHQNLHVRCLEAITPAGTVVTLMGTTRAGRRIAVHVYGTTQYFYMNKAEVDAVLGCTSPRDLCEKMAAFMHEAQGWTFQGVSADYFTVDVLQRTDVYYYGTRPAWYYRVRVRSSRVMSYLCDNFHPDIKKYECGVDATTRFVLDNRGFVSFGWYRFKQAPGGMAPQLRNPTNFSTSSDLEVNCTAENLVVADDERGLPDYKLMCFDIECKSGGDELAFPVATNHDDLVIQISCLLYDVPSHRLDHVMLFSLGSCDIPESFSESLRNRGLPEPLVLEFDSEFEMLLAFFTFLKQYGPEFVTGYNIINFDWPFLITKLTDVYKVPLDGYGRANARGVFRVWDIGQNSFQKNNKIKINGVVNIDMYAIAREKVKLSSYKLNAVAEAVLDDRKKDLDYKDIPRYYASGPELRGVIGEYCIQDSLLVGRLFFKFLPHLELSAVARLAGIGLTRAIYDGQQIRVYTCLLRLAGEKGFILPDSRRQGAAIEAAAPDQPGDATGECLDGDVEEENDEEAERPVADAGSRPSGGRHVGYQGAKVLDPVAGFHVSPVVVFDFASLYPSIIQAHNLCFSTLALDAEAVGGLEAGRDYMEITVGGDTVYFVKAHVRESLLSILLRDWLAMRKQIRAHIPSSAPEEAVLLDKQQAAIKVVCNSVYGFTGVQRGLLPCLPVAATVTTIGRDMLLATRDYVHSRWVSFDGLVMDFPEAAAIRGEGEYSMRIIYGDTDSVFVLCRGLNAEGLTALGDRMATHVSRALFLPPIKLECEKTFSKLLMIAKKKYIGVICGGGMLIKGVDLARKNNCVFINRTSRVLVDLLFNDDHVSRSAAALAERAAEEWLARPLPDGLAAFGRVLVDAHRYISDPQRDVRDFVFTAELSRHPDAYANKRIAHLTVYYKLLARREQVPSIKDRIPYVIVAQTADAEASAAQVSALRNAPQDKEKEESATRRRLLVSDLAEDPAYVMANGIPLNTDYYFSHLLRAASTTFKALFGNNTRVTESLLKRFIPEVWHHDPVTAARLSRAGFAVVGAGATEEETRQRLRTAFDTLA</sequence>
<evidence type="ECO:0000256" key="8">
    <source>
        <dbReference type="ARBA" id="ARBA00022722"/>
    </source>
</evidence>
<evidence type="ECO:0000256" key="15">
    <source>
        <dbReference type="ARBA" id="ARBA00025601"/>
    </source>
</evidence>
<evidence type="ECO:0000256" key="18">
    <source>
        <dbReference type="RuleBase" id="RU000442"/>
    </source>
</evidence>
<evidence type="ECO:0000256" key="6">
    <source>
        <dbReference type="ARBA" id="ARBA00022695"/>
    </source>
</evidence>
<evidence type="ECO:0000259" key="20">
    <source>
        <dbReference type="Pfam" id="PF00136"/>
    </source>
</evidence>
<dbReference type="SMART" id="SM00486">
    <property type="entry name" value="POLBc"/>
    <property type="match status" value="1"/>
</dbReference>
<organism evidence="23">
    <name type="scientific">Bovine alphaherpesvirus 2</name>
    <dbReference type="NCBI Taxonomy" id="10295"/>
    <lineage>
        <taxon>Viruses</taxon>
        <taxon>Duplodnaviria</taxon>
        <taxon>Heunggongvirae</taxon>
        <taxon>Peploviricota</taxon>
        <taxon>Herviviricetes</taxon>
        <taxon>Herpesvirales</taxon>
        <taxon>Orthoherpesviridae</taxon>
        <taxon>Alphaherpesvirinae</taxon>
        <taxon>Simplexvirus</taxon>
        <taxon>Simplexvirus bovinealpha2</taxon>
    </lineage>
</organism>
<dbReference type="EMBL" id="MN086791">
    <property type="protein sequence ID" value="QIC50120.1"/>
    <property type="molecule type" value="Genomic_DNA"/>
</dbReference>
<evidence type="ECO:0000256" key="1">
    <source>
        <dbReference type="ARBA" id="ARBA00000077"/>
    </source>
</evidence>
<reference evidence="23" key="1">
    <citation type="submission" date="2019-06" db="EMBL/GenBank/DDBJ databases">
        <title>Bovine herpetic mammillitis in dairy farm in Italy.</title>
        <authorList>
            <person name="Lanave G."/>
            <person name="Larocca V."/>
            <person name="Camero M."/>
            <person name="Martella V."/>
            <person name="Buonavoglia C."/>
        </authorList>
    </citation>
    <scope>NUCLEOTIDE SEQUENCE</scope>
    <source>
        <strain evidence="23">ITA/2018/468</strain>
    </source>
</reference>
<dbReference type="Gene3D" id="3.30.342.10">
    <property type="entry name" value="DNA Polymerase, chain B, domain 1"/>
    <property type="match status" value="1"/>
</dbReference>
<feature type="domain" description="DNA-directed DNA polymerase family B exonuclease" evidence="21">
    <location>
        <begin position="297"/>
        <end position="548"/>
    </location>
</feature>
<proteinExistence type="inferred from homology"/>
<evidence type="ECO:0000256" key="13">
    <source>
        <dbReference type="ARBA" id="ARBA00023125"/>
    </source>
</evidence>
<keyword evidence="12" id="KW-1194">Viral DNA replication</keyword>
<comment type="subcellular location">
    <subcellularLocation>
        <location evidence="2">Host nucleus</location>
    </subcellularLocation>
</comment>
<dbReference type="InterPro" id="IPR036397">
    <property type="entry name" value="RNaseH_sf"/>
</dbReference>
<dbReference type="Gene3D" id="1.10.287.690">
    <property type="entry name" value="Helix hairpin bin"/>
    <property type="match status" value="1"/>
</dbReference>
<dbReference type="Gene3D" id="3.30.420.10">
    <property type="entry name" value="Ribonuclease H-like superfamily/Ribonuclease H"/>
    <property type="match status" value="1"/>
</dbReference>
<dbReference type="GO" id="GO:0039693">
    <property type="term" value="P:viral DNA genome replication"/>
    <property type="evidence" value="ECO:0007669"/>
    <property type="project" value="UniProtKB-KW"/>
</dbReference>
<comment type="catalytic activity">
    <reaction evidence="17 18">
        <text>DNA(n) + a 2'-deoxyribonucleoside 5'-triphosphate = DNA(n+1) + diphosphate</text>
        <dbReference type="Rhea" id="RHEA:22508"/>
        <dbReference type="Rhea" id="RHEA-COMP:17339"/>
        <dbReference type="Rhea" id="RHEA-COMP:17340"/>
        <dbReference type="ChEBI" id="CHEBI:33019"/>
        <dbReference type="ChEBI" id="CHEBI:61560"/>
        <dbReference type="ChEBI" id="CHEBI:173112"/>
        <dbReference type="EC" id="2.7.7.7"/>
    </reaction>
</comment>
<evidence type="ECO:0000256" key="16">
    <source>
        <dbReference type="ARBA" id="ARBA00025814"/>
    </source>
</evidence>
<dbReference type="InterPro" id="IPR042087">
    <property type="entry name" value="DNA_pol_B_thumb"/>
</dbReference>
<dbReference type="PANTHER" id="PTHR10322:SF23">
    <property type="entry name" value="DNA POLYMERASE DELTA CATALYTIC SUBUNIT"/>
    <property type="match status" value="1"/>
</dbReference>
<accession>A0A6H2U1H0</accession>
<keyword evidence="4" id="KW-1048">Host nucleus</keyword>
<evidence type="ECO:0000259" key="22">
    <source>
        <dbReference type="Pfam" id="PF11590"/>
    </source>
</evidence>
<evidence type="ECO:0000256" key="11">
    <source>
        <dbReference type="ARBA" id="ARBA00022932"/>
    </source>
</evidence>
<name>A0A6H2U1H0_9ALPH</name>
<dbReference type="Pfam" id="PF03104">
    <property type="entry name" value="DNA_pol_B_exo1"/>
    <property type="match status" value="1"/>
</dbReference>
<dbReference type="PRINTS" id="PR00106">
    <property type="entry name" value="DNAPOLB"/>
</dbReference>
<dbReference type="GO" id="GO:0042025">
    <property type="term" value="C:host cell nucleus"/>
    <property type="evidence" value="ECO:0007669"/>
    <property type="project" value="UniProtKB-SubCell"/>
</dbReference>
<keyword evidence="13 18" id="KW-0238">DNA-binding</keyword>
<keyword evidence="14" id="KW-0511">Multifunctional enzyme</keyword>
<comment type="function">
    <text evidence="15">Replicates viral genomic DNA. The replication complex is composed of six viral proteins: the DNA polymerase, processivity factor, primase, primase-associated factor, helicase, and ssDNA-binding protein. Additionally, the polymerase contains an intrinsic ribonuclease H (RNase H) activity that specifically degrades RNA/DNA heteroduplexes or duplex DNA substrates in the 5' to 3' direction. Therefore, it can catalyze the excision of the RNA primers that initiate the synthesis of Okazaki fragments at a replication fork during viral DNA replication.</text>
</comment>
<comment type="subunit">
    <text evidence="16">Forms a complex with the ssDNA-binding protein UL29, the DNA polymerase processivity factor, and the alkaline exonuclease. Interacts with the putative helicase-primase complex subunit UL8; this interaction may coordinate leading and lagging strand DNA synthesis at the replication fork.</text>
</comment>
<dbReference type="GO" id="GO:0003887">
    <property type="term" value="F:DNA-directed DNA polymerase activity"/>
    <property type="evidence" value="ECO:0007669"/>
    <property type="project" value="UniProtKB-KW"/>
</dbReference>
<evidence type="ECO:0000256" key="14">
    <source>
        <dbReference type="ARBA" id="ARBA00023268"/>
    </source>
</evidence>